<evidence type="ECO:0000256" key="6">
    <source>
        <dbReference type="ARBA" id="ARBA00022989"/>
    </source>
</evidence>
<keyword evidence="6 11" id="KW-1133">Transmembrane helix</keyword>
<feature type="compositionally biased region" description="Low complexity" evidence="10">
    <location>
        <begin position="260"/>
        <end position="272"/>
    </location>
</feature>
<organism evidence="13 14">
    <name type="scientific">Myxozyma melibiosi</name>
    <dbReference type="NCBI Taxonomy" id="54550"/>
    <lineage>
        <taxon>Eukaryota</taxon>
        <taxon>Fungi</taxon>
        <taxon>Dikarya</taxon>
        <taxon>Ascomycota</taxon>
        <taxon>Saccharomycotina</taxon>
        <taxon>Lipomycetes</taxon>
        <taxon>Lipomycetales</taxon>
        <taxon>Lipomycetaceae</taxon>
        <taxon>Myxozyma</taxon>
    </lineage>
</organism>
<keyword evidence="8 11" id="KW-0472">Membrane</keyword>
<dbReference type="RefSeq" id="XP_064766208.1">
    <property type="nucleotide sequence ID" value="XM_064915461.1"/>
</dbReference>
<dbReference type="PANTHER" id="PTHR12825">
    <property type="entry name" value="BNIP1-RELATED"/>
    <property type="match status" value="1"/>
</dbReference>
<evidence type="ECO:0000256" key="1">
    <source>
        <dbReference type="ARBA" id="ARBA00004163"/>
    </source>
</evidence>
<evidence type="ECO:0000256" key="11">
    <source>
        <dbReference type="SAM" id="Phobius"/>
    </source>
</evidence>
<keyword evidence="2" id="KW-0813">Transport</keyword>
<keyword evidence="14" id="KW-1185">Reference proteome</keyword>
<evidence type="ECO:0000313" key="13">
    <source>
        <dbReference type="EMBL" id="KAK7203175.1"/>
    </source>
</evidence>
<feature type="transmembrane region" description="Helical" evidence="11">
    <location>
        <begin position="201"/>
        <end position="219"/>
    </location>
</feature>
<evidence type="ECO:0000256" key="5">
    <source>
        <dbReference type="ARBA" id="ARBA00022892"/>
    </source>
</evidence>
<keyword evidence="4" id="KW-0256">Endoplasmic reticulum</keyword>
<sequence>MDPDSLLADLASLHSQITSLTASLLKLSTDNESARSQLAARIHSALRAADALAERADTLLLDPAASKDLSTRLYELKEDLKLDRSAYRKAQLASRKSTLARQRQERDLLFSSPRSSSSSSTPTPSQPRSLRAAEDATQSLRRTHTLLEAEIARSSLSLDVLDSSNATLRKLERQYSAFDVVLGASRKVIAVLEQADKWDRIYMLASLAFLLVVVTWVLWRRVLKGPVKLILWTAVHGGKAVSWAISRNSTDESISPSAFTSADDPLSPSLSPSPTPLRDEL</sequence>
<dbReference type="EMBL" id="JBBJBU010000013">
    <property type="protein sequence ID" value="KAK7203175.1"/>
    <property type="molecule type" value="Genomic_DNA"/>
</dbReference>
<feature type="domain" description="Sec20 C-terminal" evidence="12">
    <location>
        <begin position="133"/>
        <end position="222"/>
    </location>
</feature>
<evidence type="ECO:0000256" key="9">
    <source>
        <dbReference type="ARBA" id="ARBA00037934"/>
    </source>
</evidence>
<dbReference type="InterPro" id="IPR005606">
    <property type="entry name" value="Sec20"/>
</dbReference>
<evidence type="ECO:0000256" key="2">
    <source>
        <dbReference type="ARBA" id="ARBA00022448"/>
    </source>
</evidence>
<evidence type="ECO:0000256" key="8">
    <source>
        <dbReference type="ARBA" id="ARBA00023136"/>
    </source>
</evidence>
<comment type="subcellular location">
    <subcellularLocation>
        <location evidence="1">Endoplasmic reticulum membrane</location>
        <topology evidence="1">Single-pass type IV membrane protein</topology>
    </subcellularLocation>
</comment>
<feature type="region of interest" description="Disordered" evidence="10">
    <location>
        <begin position="93"/>
        <end position="135"/>
    </location>
</feature>
<evidence type="ECO:0000256" key="7">
    <source>
        <dbReference type="ARBA" id="ARBA00023054"/>
    </source>
</evidence>
<accession>A0ABR1F020</accession>
<dbReference type="PANTHER" id="PTHR12825:SF0">
    <property type="entry name" value="VESICLE TRANSPORT PROTEIN SEC20"/>
    <property type="match status" value="1"/>
</dbReference>
<feature type="region of interest" description="Disordered" evidence="10">
    <location>
        <begin position="251"/>
        <end position="281"/>
    </location>
</feature>
<name>A0ABR1F020_9ASCO</name>
<proteinExistence type="inferred from homology"/>
<keyword evidence="7" id="KW-0175">Coiled coil</keyword>
<evidence type="ECO:0000313" key="14">
    <source>
        <dbReference type="Proteomes" id="UP001498771"/>
    </source>
</evidence>
<evidence type="ECO:0000256" key="4">
    <source>
        <dbReference type="ARBA" id="ARBA00022824"/>
    </source>
</evidence>
<reference evidence="13 14" key="1">
    <citation type="submission" date="2024-03" db="EMBL/GenBank/DDBJ databases">
        <title>Genome-scale model development and genomic sequencing of the oleaginous clade Lipomyces.</title>
        <authorList>
            <consortium name="Lawrence Berkeley National Laboratory"/>
            <person name="Czajka J.J."/>
            <person name="Han Y."/>
            <person name="Kim J."/>
            <person name="Mondo S.J."/>
            <person name="Hofstad B.A."/>
            <person name="Robles A."/>
            <person name="Haridas S."/>
            <person name="Riley R."/>
            <person name="LaButti K."/>
            <person name="Pangilinan J."/>
            <person name="Andreopoulos W."/>
            <person name="Lipzen A."/>
            <person name="Yan J."/>
            <person name="Wang M."/>
            <person name="Ng V."/>
            <person name="Grigoriev I.V."/>
            <person name="Spatafora J.W."/>
            <person name="Magnuson J.K."/>
            <person name="Baker S.E."/>
            <person name="Pomraning K.R."/>
        </authorList>
    </citation>
    <scope>NUCLEOTIDE SEQUENCE [LARGE SCALE GENOMIC DNA]</scope>
    <source>
        <strain evidence="13 14">Phaff 52-87</strain>
    </source>
</reference>
<keyword evidence="5" id="KW-0931">ER-Golgi transport</keyword>
<dbReference type="Pfam" id="PF03908">
    <property type="entry name" value="Sec20"/>
    <property type="match status" value="1"/>
</dbReference>
<comment type="similarity">
    <text evidence="9">Belongs to the SEC20 family.</text>
</comment>
<evidence type="ECO:0000259" key="12">
    <source>
        <dbReference type="Pfam" id="PF03908"/>
    </source>
</evidence>
<evidence type="ECO:0000256" key="10">
    <source>
        <dbReference type="SAM" id="MobiDB-lite"/>
    </source>
</evidence>
<dbReference type="InterPro" id="IPR056173">
    <property type="entry name" value="Sec20_C"/>
</dbReference>
<keyword evidence="3 11" id="KW-0812">Transmembrane</keyword>
<evidence type="ECO:0000256" key="3">
    <source>
        <dbReference type="ARBA" id="ARBA00022692"/>
    </source>
</evidence>
<dbReference type="Proteomes" id="UP001498771">
    <property type="component" value="Unassembled WGS sequence"/>
</dbReference>
<protein>
    <submittedName>
        <fullName evidence="13">Sec20-domain-containing protein</fullName>
    </submittedName>
</protein>
<comment type="caution">
    <text evidence="13">The sequence shown here is derived from an EMBL/GenBank/DDBJ whole genome shotgun (WGS) entry which is preliminary data.</text>
</comment>
<feature type="compositionally biased region" description="Low complexity" evidence="10">
    <location>
        <begin position="111"/>
        <end position="129"/>
    </location>
</feature>
<dbReference type="GeneID" id="90040973"/>
<gene>
    <name evidence="13" type="ORF">BZA70DRAFT_84009</name>
</gene>